<dbReference type="InterPro" id="IPR025196">
    <property type="entry name" value="DUF4126"/>
</dbReference>
<evidence type="ECO:0000256" key="1">
    <source>
        <dbReference type="SAM" id="Phobius"/>
    </source>
</evidence>
<feature type="transmembrane region" description="Helical" evidence="1">
    <location>
        <begin position="12"/>
        <end position="35"/>
    </location>
</feature>
<dbReference type="EMBL" id="AP012273">
    <property type="protein sequence ID" value="BAO45575.1"/>
    <property type="molecule type" value="Genomic_DNA"/>
</dbReference>
<dbReference type="KEGG" id="tbn:TBH_C2669"/>
<keyword evidence="1" id="KW-0472">Membrane</keyword>
<evidence type="ECO:0000313" key="3">
    <source>
        <dbReference type="EMBL" id="BAO45575.1"/>
    </source>
</evidence>
<feature type="transmembrane region" description="Helical" evidence="1">
    <location>
        <begin position="164"/>
        <end position="181"/>
    </location>
</feature>
<keyword evidence="1" id="KW-1133">Transmembrane helix</keyword>
<keyword evidence="1" id="KW-0812">Transmembrane</keyword>
<gene>
    <name evidence="3" type="ORF">TBH_C2669</name>
</gene>
<dbReference type="AlphaFoldDB" id="A0A7U6GL21"/>
<feature type="domain" description="DUF4126" evidence="2">
    <location>
        <begin position="9"/>
        <end position="183"/>
    </location>
</feature>
<reference evidence="3 4" key="1">
    <citation type="journal article" date="2014" name="PLoS ONE">
        <title>Physiological and genomic features of a novel sulfur-oxidizing gammaproteobacterium belonging to a previously uncultivated symbiotic lineage isolated from a hydrothermal vent.</title>
        <authorList>
            <person name="Nunoura T."/>
            <person name="Takaki Y."/>
            <person name="Kazama H."/>
            <person name="Kakuta J."/>
            <person name="Shimamura S."/>
            <person name="Makita H."/>
            <person name="Hirai M."/>
            <person name="Miyazaki M."/>
            <person name="Takai K."/>
        </authorList>
    </citation>
    <scope>NUCLEOTIDE SEQUENCE [LARGE SCALE GENOMIC DNA]</scope>
    <source>
        <strain evidence="3 4">Hiromi1</strain>
    </source>
</reference>
<proteinExistence type="predicted"/>
<dbReference type="RefSeq" id="WP_041069385.1">
    <property type="nucleotide sequence ID" value="NZ_AP012273.1"/>
</dbReference>
<protein>
    <recommendedName>
        <fullName evidence="2">DUF4126 domain-containing protein</fullName>
    </recommendedName>
</protein>
<name>A0A7U6GL21_9GAMM</name>
<keyword evidence="4" id="KW-1185">Reference proteome</keyword>
<evidence type="ECO:0000259" key="2">
    <source>
        <dbReference type="Pfam" id="PF13548"/>
    </source>
</evidence>
<dbReference type="OrthoDB" id="181455at2"/>
<dbReference type="Proteomes" id="UP000031631">
    <property type="component" value="Chromosome"/>
</dbReference>
<accession>A0A7U6GL21</accession>
<organism evidence="3 4">
    <name type="scientific">Thiolapillus brandeum</name>
    <dbReference type="NCBI Taxonomy" id="1076588"/>
    <lineage>
        <taxon>Bacteria</taxon>
        <taxon>Pseudomonadati</taxon>
        <taxon>Pseudomonadota</taxon>
        <taxon>Gammaproteobacteria</taxon>
        <taxon>Chromatiales</taxon>
        <taxon>Sedimenticolaceae</taxon>
        <taxon>Thiolapillus</taxon>
    </lineage>
</organism>
<dbReference type="Pfam" id="PF13548">
    <property type="entry name" value="DUF4126"/>
    <property type="match status" value="1"/>
</dbReference>
<sequence>MESQTIQSIALMLGAGWASGINLYAAMLVMGWMGISGQVQLPPGLEILTHPMVMGAAGLMFLVEFFADKIPGVDSLWDALHTFIRIPAGALMAAAAAQGLDMGAAGELAGLILGGSLATTSHVSKASTRALINTSPEPVTNWTASVGEDVAVVGGLWTALHHPWVFVLLLILFILLAAWLLPKIWRLLKSAGTTLFSWFRKPEPETDTTKPSGE</sequence>
<evidence type="ECO:0000313" key="4">
    <source>
        <dbReference type="Proteomes" id="UP000031631"/>
    </source>
</evidence>